<accession>A0A4V6A6B7</accession>
<dbReference type="Proteomes" id="UP000298663">
    <property type="component" value="Unassembled WGS sequence"/>
</dbReference>
<name>A0A4V6A6B7_STECR</name>
<evidence type="ECO:0000313" key="2">
    <source>
        <dbReference type="EMBL" id="TKR94145.1"/>
    </source>
</evidence>
<evidence type="ECO:0008006" key="4">
    <source>
        <dbReference type="Google" id="ProtNLM"/>
    </source>
</evidence>
<reference evidence="2 3" key="1">
    <citation type="journal article" date="2015" name="Genome Biol.">
        <title>Comparative genomics of Steinernema reveals deeply conserved gene regulatory networks.</title>
        <authorList>
            <person name="Dillman A.R."/>
            <person name="Macchietto M."/>
            <person name="Porter C.F."/>
            <person name="Rogers A."/>
            <person name="Williams B."/>
            <person name="Antoshechkin I."/>
            <person name="Lee M.M."/>
            <person name="Goodwin Z."/>
            <person name="Lu X."/>
            <person name="Lewis E.E."/>
            <person name="Goodrich-Blair H."/>
            <person name="Stock S.P."/>
            <person name="Adams B.J."/>
            <person name="Sternberg P.W."/>
            <person name="Mortazavi A."/>
        </authorList>
    </citation>
    <scope>NUCLEOTIDE SEQUENCE [LARGE SCALE GENOMIC DNA]</scope>
    <source>
        <strain evidence="2 3">ALL</strain>
    </source>
</reference>
<evidence type="ECO:0000313" key="3">
    <source>
        <dbReference type="Proteomes" id="UP000298663"/>
    </source>
</evidence>
<dbReference type="AlphaFoldDB" id="A0A4V6A6B7"/>
<reference evidence="2 3" key="2">
    <citation type="journal article" date="2019" name="G3 (Bethesda)">
        <title>Hybrid Assembly of the Genome of the Entomopathogenic Nematode Steinernema carpocapsae Identifies the X-Chromosome.</title>
        <authorList>
            <person name="Serra L."/>
            <person name="Macchietto M."/>
            <person name="Macias-Munoz A."/>
            <person name="McGill C.J."/>
            <person name="Rodriguez I.M."/>
            <person name="Rodriguez B."/>
            <person name="Murad R."/>
            <person name="Mortazavi A."/>
        </authorList>
    </citation>
    <scope>NUCLEOTIDE SEQUENCE [LARGE SCALE GENOMIC DNA]</scope>
    <source>
        <strain evidence="2 3">ALL</strain>
    </source>
</reference>
<keyword evidence="3" id="KW-1185">Reference proteome</keyword>
<evidence type="ECO:0000256" key="1">
    <source>
        <dbReference type="SAM" id="SignalP"/>
    </source>
</evidence>
<feature type="signal peptide" evidence="1">
    <location>
        <begin position="1"/>
        <end position="18"/>
    </location>
</feature>
<comment type="caution">
    <text evidence="2">The sequence shown here is derived from an EMBL/GenBank/DDBJ whole genome shotgun (WGS) entry which is preliminary data.</text>
</comment>
<keyword evidence="1" id="KW-0732">Signal</keyword>
<feature type="chain" id="PRO_5020950247" description="SXP/RAL-2 family protein Ani s 5-like cation-binding domain-containing protein" evidence="1">
    <location>
        <begin position="19"/>
        <end position="151"/>
    </location>
</feature>
<sequence>MSFISLVFATFLIGAATSSRLSNQVYQKLEAFVDNGGQLASSEAANVIIATLQSFDISDTGFARDDFVPLNPFFVHYINGIVKIYRKGLPLPQQIQAVRTFTNQMTRELEKWVAPVTSQMKITLGSVGIAIGKIITTKGIPPQVVFADNHI</sequence>
<dbReference type="EMBL" id="AZBU02000002">
    <property type="protein sequence ID" value="TKR94145.1"/>
    <property type="molecule type" value="Genomic_DNA"/>
</dbReference>
<gene>
    <name evidence="2" type="ORF">L596_008471</name>
</gene>
<organism evidence="2 3">
    <name type="scientific">Steinernema carpocapsae</name>
    <name type="common">Entomopathogenic nematode</name>
    <dbReference type="NCBI Taxonomy" id="34508"/>
    <lineage>
        <taxon>Eukaryota</taxon>
        <taxon>Metazoa</taxon>
        <taxon>Ecdysozoa</taxon>
        <taxon>Nematoda</taxon>
        <taxon>Chromadorea</taxon>
        <taxon>Rhabditida</taxon>
        <taxon>Tylenchina</taxon>
        <taxon>Panagrolaimomorpha</taxon>
        <taxon>Strongyloidoidea</taxon>
        <taxon>Steinernematidae</taxon>
        <taxon>Steinernema</taxon>
    </lineage>
</organism>
<protein>
    <recommendedName>
        <fullName evidence="4">SXP/RAL-2 family protein Ani s 5-like cation-binding domain-containing protein</fullName>
    </recommendedName>
</protein>
<proteinExistence type="predicted"/>